<sequence>MVDYRKWDKLMENIDDDEEEEEKREWISRWEIERKRLEREWAGEEVDQNEGNGSNGRQEGVGGSQRDMAILTLLWLETLTSRGDQQETAIEHVMRLPAVQRALNHPDVSMAEEMKTMESMLQAQASDAVGEDIPDKVWETLGMRNVGDASESAKMQRRARLVDIISSMEHISQSSCPNRGSLEATLDSLLSLPSMMVDTCDLSSYSYPWLLTFLSHASSQALCAGFGEASRVRGGSHCLPGRGPAVKDSSRLKPVACLLADSGREALSYIISQATSSLKLHHLSSYIISQATSSLKLHHLSSYIISQATSSLKLHHLSSYIISQATSSLKLHHLSSYIISQATSSLKLHHLSSYIISQATSSLLTCWFTCHVQSPSALVETFHPLHPAGEDKLHLQDPYFHSFTCHAQSLLVLDPFLLISKRKEEYEQKQQEYRELYRSPPHPLTGSDVFRLHLLESSGQSIAQICCLSLARPDVPEFGESIEVNDTMVVMKMKMEM</sequence>
<dbReference type="KEGG" id="gtt:GUITHDRAFT_139174"/>
<dbReference type="PaxDb" id="55529-EKX45260"/>
<proteinExistence type="predicted"/>
<evidence type="ECO:0000256" key="1">
    <source>
        <dbReference type="SAM" id="MobiDB-lite"/>
    </source>
</evidence>
<feature type="region of interest" description="Disordered" evidence="1">
    <location>
        <begin position="40"/>
        <end position="63"/>
    </location>
</feature>
<evidence type="ECO:0000313" key="3">
    <source>
        <dbReference type="EnsemblProtists" id="EKX45260"/>
    </source>
</evidence>
<name>L1JAZ2_GUITC</name>
<dbReference type="HOGENOM" id="CLU_549154_0_0_1"/>
<protein>
    <submittedName>
        <fullName evidence="2 3">Uncharacterized protein</fullName>
    </submittedName>
</protein>
<dbReference type="Proteomes" id="UP000011087">
    <property type="component" value="Unassembled WGS sequence"/>
</dbReference>
<organism evidence="2">
    <name type="scientific">Guillardia theta (strain CCMP2712)</name>
    <name type="common">Cryptophyte</name>
    <dbReference type="NCBI Taxonomy" id="905079"/>
    <lineage>
        <taxon>Eukaryota</taxon>
        <taxon>Cryptophyceae</taxon>
        <taxon>Pyrenomonadales</taxon>
        <taxon>Geminigeraceae</taxon>
        <taxon>Guillardia</taxon>
    </lineage>
</organism>
<reference evidence="2 4" key="1">
    <citation type="journal article" date="2012" name="Nature">
        <title>Algal genomes reveal evolutionary mosaicism and the fate of nucleomorphs.</title>
        <authorList>
            <consortium name="DOE Joint Genome Institute"/>
            <person name="Curtis B.A."/>
            <person name="Tanifuji G."/>
            <person name="Burki F."/>
            <person name="Gruber A."/>
            <person name="Irimia M."/>
            <person name="Maruyama S."/>
            <person name="Arias M.C."/>
            <person name="Ball S.G."/>
            <person name="Gile G.H."/>
            <person name="Hirakawa Y."/>
            <person name="Hopkins J.F."/>
            <person name="Kuo A."/>
            <person name="Rensing S.A."/>
            <person name="Schmutz J."/>
            <person name="Symeonidi A."/>
            <person name="Elias M."/>
            <person name="Eveleigh R.J."/>
            <person name="Herman E.K."/>
            <person name="Klute M.J."/>
            <person name="Nakayama T."/>
            <person name="Obornik M."/>
            <person name="Reyes-Prieto A."/>
            <person name="Armbrust E.V."/>
            <person name="Aves S.J."/>
            <person name="Beiko R.G."/>
            <person name="Coutinho P."/>
            <person name="Dacks J.B."/>
            <person name="Durnford D.G."/>
            <person name="Fast N.M."/>
            <person name="Green B.R."/>
            <person name="Grisdale C.J."/>
            <person name="Hempel F."/>
            <person name="Henrissat B."/>
            <person name="Hoppner M.P."/>
            <person name="Ishida K."/>
            <person name="Kim E."/>
            <person name="Koreny L."/>
            <person name="Kroth P.G."/>
            <person name="Liu Y."/>
            <person name="Malik S.B."/>
            <person name="Maier U.G."/>
            <person name="McRose D."/>
            <person name="Mock T."/>
            <person name="Neilson J.A."/>
            <person name="Onodera N.T."/>
            <person name="Poole A.M."/>
            <person name="Pritham E.J."/>
            <person name="Richards T.A."/>
            <person name="Rocap G."/>
            <person name="Roy S.W."/>
            <person name="Sarai C."/>
            <person name="Schaack S."/>
            <person name="Shirato S."/>
            <person name="Slamovits C.H."/>
            <person name="Spencer D.F."/>
            <person name="Suzuki S."/>
            <person name="Worden A.Z."/>
            <person name="Zauner S."/>
            <person name="Barry K."/>
            <person name="Bell C."/>
            <person name="Bharti A.K."/>
            <person name="Crow J.A."/>
            <person name="Grimwood J."/>
            <person name="Kramer R."/>
            <person name="Lindquist E."/>
            <person name="Lucas S."/>
            <person name="Salamov A."/>
            <person name="McFadden G.I."/>
            <person name="Lane C.E."/>
            <person name="Keeling P.J."/>
            <person name="Gray M.W."/>
            <person name="Grigoriev I.V."/>
            <person name="Archibald J.M."/>
        </authorList>
    </citation>
    <scope>NUCLEOTIDE SEQUENCE</scope>
    <source>
        <strain evidence="2 4">CCMP2712</strain>
    </source>
</reference>
<reference evidence="3" key="3">
    <citation type="submission" date="2016-03" db="UniProtKB">
        <authorList>
            <consortium name="EnsemblProtists"/>
        </authorList>
    </citation>
    <scope>IDENTIFICATION</scope>
</reference>
<dbReference type="EnsemblProtists" id="EKX45260">
    <property type="protein sequence ID" value="EKX45260"/>
    <property type="gene ID" value="GUITHDRAFT_139174"/>
</dbReference>
<gene>
    <name evidence="2" type="ORF">GUITHDRAFT_139174</name>
</gene>
<reference evidence="4" key="2">
    <citation type="submission" date="2012-11" db="EMBL/GenBank/DDBJ databases">
        <authorList>
            <person name="Kuo A."/>
            <person name="Curtis B.A."/>
            <person name="Tanifuji G."/>
            <person name="Burki F."/>
            <person name="Gruber A."/>
            <person name="Irimia M."/>
            <person name="Maruyama S."/>
            <person name="Arias M.C."/>
            <person name="Ball S.G."/>
            <person name="Gile G.H."/>
            <person name="Hirakawa Y."/>
            <person name="Hopkins J.F."/>
            <person name="Rensing S.A."/>
            <person name="Schmutz J."/>
            <person name="Symeonidi A."/>
            <person name="Elias M."/>
            <person name="Eveleigh R.J."/>
            <person name="Herman E.K."/>
            <person name="Klute M.J."/>
            <person name="Nakayama T."/>
            <person name="Obornik M."/>
            <person name="Reyes-Prieto A."/>
            <person name="Armbrust E.V."/>
            <person name="Aves S.J."/>
            <person name="Beiko R.G."/>
            <person name="Coutinho P."/>
            <person name="Dacks J.B."/>
            <person name="Durnford D.G."/>
            <person name="Fast N.M."/>
            <person name="Green B.R."/>
            <person name="Grisdale C."/>
            <person name="Hempe F."/>
            <person name="Henrissat B."/>
            <person name="Hoppner M.P."/>
            <person name="Ishida K.-I."/>
            <person name="Kim E."/>
            <person name="Koreny L."/>
            <person name="Kroth P.G."/>
            <person name="Liu Y."/>
            <person name="Malik S.-B."/>
            <person name="Maier U.G."/>
            <person name="McRose D."/>
            <person name="Mock T."/>
            <person name="Neilson J.A."/>
            <person name="Onodera N.T."/>
            <person name="Poole A.M."/>
            <person name="Pritham E.J."/>
            <person name="Richards T.A."/>
            <person name="Rocap G."/>
            <person name="Roy S.W."/>
            <person name="Sarai C."/>
            <person name="Schaack S."/>
            <person name="Shirato S."/>
            <person name="Slamovits C.H."/>
            <person name="Spencer D.F."/>
            <person name="Suzuki S."/>
            <person name="Worden A.Z."/>
            <person name="Zauner S."/>
            <person name="Barry K."/>
            <person name="Bell C."/>
            <person name="Bharti A.K."/>
            <person name="Crow J.A."/>
            <person name="Grimwood J."/>
            <person name="Kramer R."/>
            <person name="Lindquist E."/>
            <person name="Lucas S."/>
            <person name="Salamov A."/>
            <person name="McFadden G.I."/>
            <person name="Lane C.E."/>
            <person name="Keeling P.J."/>
            <person name="Gray M.W."/>
            <person name="Grigoriev I.V."/>
            <person name="Archibald J.M."/>
        </authorList>
    </citation>
    <scope>NUCLEOTIDE SEQUENCE</scope>
    <source>
        <strain evidence="4">CCMP2712</strain>
    </source>
</reference>
<dbReference type="GeneID" id="17301963"/>
<dbReference type="EMBL" id="JH993000">
    <property type="protein sequence ID" value="EKX45260.1"/>
    <property type="molecule type" value="Genomic_DNA"/>
</dbReference>
<dbReference type="AlphaFoldDB" id="L1JAZ2"/>
<accession>L1JAZ2</accession>
<evidence type="ECO:0000313" key="4">
    <source>
        <dbReference type="Proteomes" id="UP000011087"/>
    </source>
</evidence>
<evidence type="ECO:0000313" key="2">
    <source>
        <dbReference type="EMBL" id="EKX45260.1"/>
    </source>
</evidence>
<dbReference type="RefSeq" id="XP_005832240.1">
    <property type="nucleotide sequence ID" value="XM_005832183.1"/>
</dbReference>
<keyword evidence="4" id="KW-1185">Reference proteome</keyword>